<organism evidence="1 2">
    <name type="scientific">Durusdinium trenchii</name>
    <dbReference type="NCBI Taxonomy" id="1381693"/>
    <lineage>
        <taxon>Eukaryota</taxon>
        <taxon>Sar</taxon>
        <taxon>Alveolata</taxon>
        <taxon>Dinophyceae</taxon>
        <taxon>Suessiales</taxon>
        <taxon>Symbiodiniaceae</taxon>
        <taxon>Durusdinium</taxon>
    </lineage>
</organism>
<proteinExistence type="predicted"/>
<protein>
    <recommendedName>
        <fullName evidence="3">Autotransporter domain-containing protein</fullName>
    </recommendedName>
</protein>
<evidence type="ECO:0008006" key="3">
    <source>
        <dbReference type="Google" id="ProtNLM"/>
    </source>
</evidence>
<comment type="caution">
    <text evidence="1">The sequence shown here is derived from an EMBL/GenBank/DDBJ whole genome shotgun (WGS) entry which is preliminary data.</text>
</comment>
<keyword evidence="2" id="KW-1185">Reference proteome</keyword>
<gene>
    <name evidence="1" type="ORF">SCF082_LOCUS10656</name>
</gene>
<name>A0ABP0J7Q8_9DINO</name>
<sequence>MTPKELGDAQSKAKAYADQYEQYDGQLLKNKQLTDSLGGTIEMMAKKHIKHPAYSDNLVKGYEDKLNAQKGQVDGLAGKGEGADDQVKQRLLNRARQLGSNPLAGKTDKVEAAQKKLTKLKKKYSYVPNSNDLSTAKKASSLEGEPLKKRLKIGGTLQVHAGKPVGIDFNPQLAYRLNKKWSAGLGATYRSSFGGGERFFSGEEEETYGGRLFTDYTFFKSFFAHGEFEKIHTNEQDPDRDRLIGQWSNGLLAGIGKEYRLVKKIEGSVMVLYNFLHDTP</sequence>
<evidence type="ECO:0000313" key="2">
    <source>
        <dbReference type="Proteomes" id="UP001642464"/>
    </source>
</evidence>
<dbReference type="Proteomes" id="UP001642464">
    <property type="component" value="Unassembled WGS sequence"/>
</dbReference>
<dbReference type="EMBL" id="CAXAMM010006251">
    <property type="protein sequence ID" value="CAK9010392.1"/>
    <property type="molecule type" value="Genomic_DNA"/>
</dbReference>
<reference evidence="1 2" key="1">
    <citation type="submission" date="2024-02" db="EMBL/GenBank/DDBJ databases">
        <authorList>
            <person name="Chen Y."/>
            <person name="Shah S."/>
            <person name="Dougan E. K."/>
            <person name="Thang M."/>
            <person name="Chan C."/>
        </authorList>
    </citation>
    <scope>NUCLEOTIDE SEQUENCE [LARGE SCALE GENOMIC DNA]</scope>
</reference>
<feature type="non-terminal residue" evidence="1">
    <location>
        <position position="280"/>
    </location>
</feature>
<evidence type="ECO:0000313" key="1">
    <source>
        <dbReference type="EMBL" id="CAK9010392.1"/>
    </source>
</evidence>
<accession>A0ABP0J7Q8</accession>